<evidence type="ECO:0000313" key="2">
    <source>
        <dbReference type="Proteomes" id="UP000005778"/>
    </source>
</evidence>
<organism evidence="1 2">
    <name type="scientific">Desulfobacter postgatei 2ac9</name>
    <dbReference type="NCBI Taxonomy" id="879212"/>
    <lineage>
        <taxon>Bacteria</taxon>
        <taxon>Pseudomonadati</taxon>
        <taxon>Thermodesulfobacteriota</taxon>
        <taxon>Desulfobacteria</taxon>
        <taxon>Desulfobacterales</taxon>
        <taxon>Desulfobacteraceae</taxon>
        <taxon>Desulfobacter</taxon>
    </lineage>
</organism>
<proteinExistence type="predicted"/>
<keyword evidence="2" id="KW-1185">Reference proteome</keyword>
<accession>I5B4S0</accession>
<reference evidence="1 2" key="2">
    <citation type="submission" date="2012-02" db="EMBL/GenBank/DDBJ databases">
        <title>Improved High-Quality Draft sequence of Desulfobacter postgatei 2ac9.</title>
        <authorList>
            <consortium name="US DOE Joint Genome Institute"/>
            <person name="Lucas S."/>
            <person name="Han J."/>
            <person name="Lapidus A."/>
            <person name="Cheng J.-F."/>
            <person name="Goodwin L."/>
            <person name="Pitluck S."/>
            <person name="Peters L."/>
            <person name="Ovchinnikova G."/>
            <person name="Held B."/>
            <person name="Detter J.C."/>
            <person name="Han C."/>
            <person name="Tapia R."/>
            <person name="Land M."/>
            <person name="Hauser L."/>
            <person name="Kyrpides N."/>
            <person name="Ivanova N."/>
            <person name="Pagani I."/>
            <person name="Orellana R."/>
            <person name="Lovley D."/>
            <person name="Woyke T."/>
        </authorList>
    </citation>
    <scope>NUCLEOTIDE SEQUENCE [LARGE SCALE GENOMIC DNA]</scope>
    <source>
        <strain evidence="1 2">2ac9</strain>
    </source>
</reference>
<dbReference type="EMBL" id="CM001488">
    <property type="protein sequence ID" value="EIM64483.1"/>
    <property type="molecule type" value="Genomic_DNA"/>
</dbReference>
<gene>
    <name evidence="1" type="ORF">DespoDRAFT_02639</name>
</gene>
<evidence type="ECO:0000313" key="1">
    <source>
        <dbReference type="EMBL" id="EIM64483.1"/>
    </source>
</evidence>
<reference evidence="1 2" key="1">
    <citation type="submission" date="2011-09" db="EMBL/GenBank/DDBJ databases">
        <authorList>
            <consortium name="US DOE Joint Genome Institute (JGI-PGF)"/>
            <person name="Lucas S."/>
            <person name="Han J."/>
            <person name="Lapidus A."/>
            <person name="Cheng J.-F."/>
            <person name="Goodwin L."/>
            <person name="Pitluck S."/>
            <person name="Peters L."/>
            <person name="Land M.L."/>
            <person name="Hauser L."/>
            <person name="Orellana R."/>
            <person name="Lovley D."/>
            <person name="Woyke T.J."/>
        </authorList>
    </citation>
    <scope>NUCLEOTIDE SEQUENCE [LARGE SCALE GENOMIC DNA]</scope>
    <source>
        <strain evidence="1 2">2ac9</strain>
    </source>
</reference>
<name>I5B4S0_9BACT</name>
<dbReference type="HOGENOM" id="CLU_2952946_0_0_7"/>
<dbReference type="Proteomes" id="UP000005778">
    <property type="component" value="Chromosome"/>
</dbReference>
<sequence length="59" mass="6700">MLLAIDNLETVFKVRFNFHKKSALMVFKNSQANFEAALATFVIGDLDRKLGEDQINGLR</sequence>
<protein>
    <submittedName>
        <fullName evidence="1">Uncharacterized protein</fullName>
    </submittedName>
</protein>
<dbReference type="AlphaFoldDB" id="I5B4S0"/>